<accession>A0AAU8VC93</accession>
<organism evidence="1 2">
    <name type="scientific">Elizabethkingia anophelis</name>
    <dbReference type="NCBI Taxonomy" id="1117645"/>
    <lineage>
        <taxon>Bacteria</taxon>
        <taxon>Pseudomonadati</taxon>
        <taxon>Bacteroidota</taxon>
        <taxon>Flavobacteriia</taxon>
        <taxon>Flavobacteriales</taxon>
        <taxon>Weeksellaceae</taxon>
        <taxon>Elizabethkingia</taxon>
    </lineage>
</organism>
<evidence type="ECO:0000313" key="2">
    <source>
        <dbReference type="Proteomes" id="UP000190848"/>
    </source>
</evidence>
<evidence type="ECO:0000313" key="1">
    <source>
        <dbReference type="EMBL" id="AQX00455.1"/>
    </source>
</evidence>
<dbReference type="AlphaFoldDB" id="A0AAU8VC93"/>
<gene>
    <name evidence="1" type="ORF">BBD32_02730</name>
</gene>
<sequence length="129" mass="14810">MKTKYIKVPVSERLPEKSGLYLANWKTTDGSESWKTSHYVSIDGNCRGEWKLYVTDFLEEVPDHSEEMLSMLQRILDLNVLPAEIDDEVISLTLKAQGYDMNQIDKISQNGFEKTQQLINKLKGNGTRI</sequence>
<name>A0AAU8VC93_9FLAO</name>
<reference evidence="1 2" key="1">
    <citation type="submission" date="2016-07" db="EMBL/GenBank/DDBJ databases">
        <title>Revisiting the taxonomy of the Elizabethkingia Genus using Whole-Genome Sequencing, Optical Mapping, and MALDI-TOF, along with proposal of three novel Elizabethkingia species: Elizabethkingia bruuniana sp. nov., Elizabethkingia ursingii sp. nov., and Elizabethkingia occulta sp. nov.</title>
        <authorList>
            <person name="Nicholson A.C."/>
        </authorList>
    </citation>
    <scope>NUCLEOTIDE SEQUENCE [LARGE SCALE GENOMIC DNA]</scope>
    <source>
        <strain evidence="1 2">F3201</strain>
    </source>
</reference>
<protein>
    <submittedName>
        <fullName evidence="1">Uncharacterized protein</fullName>
    </submittedName>
</protein>
<proteinExistence type="predicted"/>
<dbReference type="Proteomes" id="UP000190848">
    <property type="component" value="Chromosome"/>
</dbReference>
<dbReference type="EMBL" id="CP016374">
    <property type="protein sequence ID" value="AQX00455.1"/>
    <property type="molecule type" value="Genomic_DNA"/>
</dbReference>
<dbReference type="RefSeq" id="WP_078395152.1">
    <property type="nucleotide sequence ID" value="NZ_CP016374.1"/>
</dbReference>